<organism evidence="5 6">
    <name type="scientific">Lipomyces tetrasporus</name>
    <dbReference type="NCBI Taxonomy" id="54092"/>
    <lineage>
        <taxon>Eukaryota</taxon>
        <taxon>Fungi</taxon>
        <taxon>Dikarya</taxon>
        <taxon>Ascomycota</taxon>
        <taxon>Saccharomycotina</taxon>
        <taxon>Lipomycetes</taxon>
        <taxon>Lipomycetales</taxon>
        <taxon>Lipomycetaceae</taxon>
        <taxon>Lipomyces</taxon>
    </lineage>
</organism>
<keyword evidence="3" id="KW-0460">Magnesium</keyword>
<evidence type="ECO:0000256" key="3">
    <source>
        <dbReference type="ARBA" id="ARBA00022842"/>
    </source>
</evidence>
<keyword evidence="6" id="KW-1185">Reference proteome</keyword>
<proteinExistence type="predicted"/>
<sequence>MSLTRSISFTQAAISKASIANIRGVGIDLVHVPRIAALLSRKPVYLAKFTRRVLHDTEYNRALSMIENRKRHDLFIARCWSIKEALFKSLDERRQSDFQMRDWNTIDAGSRYLSGHALALVC</sequence>
<reference evidence="5" key="1">
    <citation type="submission" date="2023-03" db="EMBL/GenBank/DDBJ databases">
        <title>Near-Complete genome sequence of Lipomyces tetrasporous NRRL Y-64009, an oleaginous yeast capable of growing on lignocellulosic hydrolysates.</title>
        <authorList>
            <consortium name="Lawrence Berkeley National Laboratory"/>
            <person name="Jagtap S.S."/>
            <person name="Liu J.-J."/>
            <person name="Walukiewicz H.E."/>
            <person name="Pangilinan J."/>
            <person name="Lipzen A."/>
            <person name="Ahrendt S."/>
            <person name="Koriabine M."/>
            <person name="Cobaugh K."/>
            <person name="Salamov A."/>
            <person name="Yoshinaga Y."/>
            <person name="Ng V."/>
            <person name="Daum C."/>
            <person name="Grigoriev I.V."/>
            <person name="Slininger P.J."/>
            <person name="Dien B.S."/>
            <person name="Jin Y.-S."/>
            <person name="Rao C.V."/>
        </authorList>
    </citation>
    <scope>NUCLEOTIDE SEQUENCE</scope>
    <source>
        <strain evidence="5">NRRL Y-64009</strain>
    </source>
</reference>
<evidence type="ECO:0000259" key="4">
    <source>
        <dbReference type="Pfam" id="PF01648"/>
    </source>
</evidence>
<protein>
    <recommendedName>
        <fullName evidence="4">4'-phosphopantetheinyl transferase domain-containing protein</fullName>
    </recommendedName>
</protein>
<dbReference type="Gene3D" id="3.90.470.20">
    <property type="entry name" value="4'-phosphopantetheinyl transferase domain"/>
    <property type="match status" value="1"/>
</dbReference>
<evidence type="ECO:0000256" key="1">
    <source>
        <dbReference type="ARBA" id="ARBA00022679"/>
    </source>
</evidence>
<keyword evidence="2" id="KW-0479">Metal-binding</keyword>
<dbReference type="Proteomes" id="UP001217417">
    <property type="component" value="Unassembled WGS sequence"/>
</dbReference>
<evidence type="ECO:0000313" key="6">
    <source>
        <dbReference type="Proteomes" id="UP001217417"/>
    </source>
</evidence>
<dbReference type="GO" id="GO:0006633">
    <property type="term" value="P:fatty acid biosynthetic process"/>
    <property type="evidence" value="ECO:0007669"/>
    <property type="project" value="InterPro"/>
</dbReference>
<feature type="domain" description="4'-phosphopantetheinyl transferase" evidence="4">
    <location>
        <begin position="24"/>
        <end position="113"/>
    </location>
</feature>
<dbReference type="SUPFAM" id="SSF56214">
    <property type="entry name" value="4'-phosphopantetheinyl transferase"/>
    <property type="match status" value="1"/>
</dbReference>
<evidence type="ECO:0000256" key="2">
    <source>
        <dbReference type="ARBA" id="ARBA00022723"/>
    </source>
</evidence>
<evidence type="ECO:0000313" key="5">
    <source>
        <dbReference type="EMBL" id="KAJ8103212.1"/>
    </source>
</evidence>
<dbReference type="InterPro" id="IPR008278">
    <property type="entry name" value="4-PPantetheinyl_Trfase_dom"/>
</dbReference>
<dbReference type="AlphaFoldDB" id="A0AAD7QXB5"/>
<dbReference type="GeneID" id="80882011"/>
<dbReference type="EMBL" id="JARPMG010000002">
    <property type="protein sequence ID" value="KAJ8103212.1"/>
    <property type="molecule type" value="Genomic_DNA"/>
</dbReference>
<dbReference type="NCBIfam" id="TIGR00556">
    <property type="entry name" value="pantethn_trn"/>
    <property type="match status" value="1"/>
</dbReference>
<dbReference type="RefSeq" id="XP_056046662.1">
    <property type="nucleotide sequence ID" value="XM_056186845.1"/>
</dbReference>
<dbReference type="InterPro" id="IPR037143">
    <property type="entry name" value="4-PPantetheinyl_Trfase_dom_sf"/>
</dbReference>
<dbReference type="Pfam" id="PF01648">
    <property type="entry name" value="ACPS"/>
    <property type="match status" value="1"/>
</dbReference>
<name>A0AAD7QXB5_9ASCO</name>
<keyword evidence="1" id="KW-0808">Transferase</keyword>
<dbReference type="GO" id="GO:0000287">
    <property type="term" value="F:magnesium ion binding"/>
    <property type="evidence" value="ECO:0007669"/>
    <property type="project" value="InterPro"/>
</dbReference>
<dbReference type="InterPro" id="IPR004568">
    <property type="entry name" value="Ppantetheine-prot_Trfase_dom"/>
</dbReference>
<dbReference type="GO" id="GO:0008897">
    <property type="term" value="F:holo-[acyl-carrier-protein] synthase activity"/>
    <property type="evidence" value="ECO:0007669"/>
    <property type="project" value="InterPro"/>
</dbReference>
<accession>A0AAD7QXB5</accession>
<comment type="caution">
    <text evidence="5">The sequence shown here is derived from an EMBL/GenBank/DDBJ whole genome shotgun (WGS) entry which is preliminary data.</text>
</comment>
<gene>
    <name evidence="5" type="ORF">POJ06DRAFT_246894</name>
</gene>